<reference evidence="8 9" key="1">
    <citation type="journal article" date="2016" name="Nat. Commun.">
        <title>Thousands of microbial genomes shed light on interconnected biogeochemical processes in an aquifer system.</title>
        <authorList>
            <person name="Anantharaman K."/>
            <person name="Brown C.T."/>
            <person name="Hug L.A."/>
            <person name="Sharon I."/>
            <person name="Castelle C.J."/>
            <person name="Probst A.J."/>
            <person name="Thomas B.C."/>
            <person name="Singh A."/>
            <person name="Wilkins M.J."/>
            <person name="Karaoz U."/>
            <person name="Brodie E.L."/>
            <person name="Williams K.H."/>
            <person name="Hubbard S.S."/>
            <person name="Banfield J.F."/>
        </authorList>
    </citation>
    <scope>NUCLEOTIDE SEQUENCE [LARGE SCALE GENOMIC DNA]</scope>
</reference>
<accession>A0A1G1YX90</accession>
<evidence type="ECO:0000313" key="8">
    <source>
        <dbReference type="EMBL" id="OGY56879.1"/>
    </source>
</evidence>
<dbReference type="EMBL" id="MHIS01000005">
    <property type="protein sequence ID" value="OGY56879.1"/>
    <property type="molecule type" value="Genomic_DNA"/>
</dbReference>
<feature type="binding site" evidence="7">
    <location>
        <begin position="310"/>
        <end position="313"/>
    </location>
    <ligand>
        <name>ATP</name>
        <dbReference type="ChEBI" id="CHEBI:30616"/>
    </ligand>
</feature>
<dbReference type="PANTHER" id="PTHR11406:SF23">
    <property type="entry name" value="PHOSPHOGLYCERATE KINASE 1, CHLOROPLASTIC-RELATED"/>
    <property type="match status" value="1"/>
</dbReference>
<dbReference type="InterPro" id="IPR036043">
    <property type="entry name" value="Phosphoglycerate_kinase_sf"/>
</dbReference>
<sequence length="352" mass="38610">MTYLLRVNLDINASNIGGNLRFQNTLKGIRLVSKRSNRVVILAHRGRPSGRDKKLSLKHFVSPLSKGLGKRVVFINSFDFPKIAKRIVQSPNGSVFLLENLRFLKGEFGADKSLAKSLATLGDRFINDDFPTSHHKNTSNFELPKLLPSSVGPNFKMELEKLDKVMRHPRKPIVLVIGGAKIKDKLGVVKNFLPKANSILLGGAPANTVLKARGVHIGKSLYDQGTFSQIKRFAMEEKLVTPIDWEVKKEAILDIGPETIKLYTKIIQGAGTIVWNGPMGKFEDKPFDRGTKALYRAILAQKGANILIGGGDTLAAIPLPRKLRKNLFISGGGGAMLTYLSGAKLPALEAIK</sequence>
<dbReference type="EC" id="2.7.2.3" evidence="2"/>
<keyword evidence="5 8" id="KW-0418">Kinase</keyword>
<organism evidence="8 9">
    <name type="scientific">Candidatus Colwellbacteria bacterium GWA2_46_10</name>
    <dbReference type="NCBI Taxonomy" id="1797684"/>
    <lineage>
        <taxon>Bacteria</taxon>
        <taxon>Candidatus Colwelliibacteriota</taxon>
    </lineage>
</organism>
<evidence type="ECO:0000256" key="6">
    <source>
        <dbReference type="ARBA" id="ARBA00022840"/>
    </source>
</evidence>
<dbReference type="Gene3D" id="3.40.50.1260">
    <property type="entry name" value="Phosphoglycerate kinase, N-terminal domain"/>
    <property type="match status" value="3"/>
</dbReference>
<evidence type="ECO:0000256" key="2">
    <source>
        <dbReference type="ARBA" id="ARBA00013061"/>
    </source>
</evidence>
<evidence type="ECO:0000256" key="5">
    <source>
        <dbReference type="ARBA" id="ARBA00022777"/>
    </source>
</evidence>
<evidence type="ECO:0000256" key="3">
    <source>
        <dbReference type="ARBA" id="ARBA00022679"/>
    </source>
</evidence>
<keyword evidence="4" id="KW-0547">Nucleotide-binding</keyword>
<evidence type="ECO:0000256" key="7">
    <source>
        <dbReference type="PIRSR" id="PIRSR000724-2"/>
    </source>
</evidence>
<protein>
    <recommendedName>
        <fullName evidence="2">phosphoglycerate kinase</fullName>
        <ecNumber evidence="2">2.7.2.3</ecNumber>
    </recommendedName>
</protein>
<keyword evidence="3" id="KW-0808">Transferase</keyword>
<name>A0A1G1YX90_9BACT</name>
<dbReference type="GO" id="GO:0043531">
    <property type="term" value="F:ADP binding"/>
    <property type="evidence" value="ECO:0007669"/>
    <property type="project" value="TreeGrafter"/>
</dbReference>
<feature type="binding site" evidence="7">
    <location>
        <position position="283"/>
    </location>
    <ligand>
        <name>ATP</name>
        <dbReference type="ChEBI" id="CHEBI:30616"/>
    </ligand>
</feature>
<dbReference type="PIRSF" id="PIRSF000724">
    <property type="entry name" value="Pgk"/>
    <property type="match status" value="1"/>
</dbReference>
<comment type="catalytic activity">
    <reaction evidence="1">
        <text>(2R)-3-phosphoglycerate + ATP = (2R)-3-phospho-glyceroyl phosphate + ADP</text>
        <dbReference type="Rhea" id="RHEA:14801"/>
        <dbReference type="ChEBI" id="CHEBI:30616"/>
        <dbReference type="ChEBI" id="CHEBI:57604"/>
        <dbReference type="ChEBI" id="CHEBI:58272"/>
        <dbReference type="ChEBI" id="CHEBI:456216"/>
        <dbReference type="EC" id="2.7.2.3"/>
    </reaction>
</comment>
<dbReference type="InterPro" id="IPR015824">
    <property type="entry name" value="Phosphoglycerate_kinase_N"/>
</dbReference>
<proteinExistence type="predicted"/>
<keyword evidence="6 7" id="KW-0067">ATP-binding</keyword>
<gene>
    <name evidence="8" type="ORF">A2119_00685</name>
</gene>
<dbReference type="AlphaFoldDB" id="A0A1G1YX90"/>
<evidence type="ECO:0000256" key="4">
    <source>
        <dbReference type="ARBA" id="ARBA00022741"/>
    </source>
</evidence>
<dbReference type="PANTHER" id="PTHR11406">
    <property type="entry name" value="PHOSPHOGLYCERATE KINASE"/>
    <property type="match status" value="1"/>
</dbReference>
<dbReference type="GO" id="GO:0004618">
    <property type="term" value="F:phosphoglycerate kinase activity"/>
    <property type="evidence" value="ECO:0007669"/>
    <property type="project" value="UniProtKB-EC"/>
</dbReference>
<evidence type="ECO:0000256" key="1">
    <source>
        <dbReference type="ARBA" id="ARBA00000642"/>
    </source>
</evidence>
<dbReference type="Proteomes" id="UP000178179">
    <property type="component" value="Unassembled WGS sequence"/>
</dbReference>
<dbReference type="GO" id="GO:0005829">
    <property type="term" value="C:cytosol"/>
    <property type="evidence" value="ECO:0007669"/>
    <property type="project" value="TreeGrafter"/>
</dbReference>
<dbReference type="Pfam" id="PF00162">
    <property type="entry name" value="PGK"/>
    <property type="match status" value="1"/>
</dbReference>
<dbReference type="GO" id="GO:0006096">
    <property type="term" value="P:glycolytic process"/>
    <property type="evidence" value="ECO:0007669"/>
    <property type="project" value="InterPro"/>
</dbReference>
<feature type="binding site" evidence="7">
    <location>
        <position position="185"/>
    </location>
    <ligand>
        <name>ATP</name>
        <dbReference type="ChEBI" id="CHEBI:30616"/>
    </ligand>
</feature>
<dbReference type="GO" id="GO:0005524">
    <property type="term" value="F:ATP binding"/>
    <property type="evidence" value="ECO:0007669"/>
    <property type="project" value="UniProtKB-KW"/>
</dbReference>
<dbReference type="SUPFAM" id="SSF53748">
    <property type="entry name" value="Phosphoglycerate kinase"/>
    <property type="match status" value="1"/>
</dbReference>
<evidence type="ECO:0000313" key="9">
    <source>
        <dbReference type="Proteomes" id="UP000178179"/>
    </source>
</evidence>
<dbReference type="InterPro" id="IPR001576">
    <property type="entry name" value="Phosphoglycerate_kinase"/>
</dbReference>
<dbReference type="GO" id="GO:0006094">
    <property type="term" value="P:gluconeogenesis"/>
    <property type="evidence" value="ECO:0007669"/>
    <property type="project" value="TreeGrafter"/>
</dbReference>
<comment type="caution">
    <text evidence="8">The sequence shown here is derived from an EMBL/GenBank/DDBJ whole genome shotgun (WGS) entry which is preliminary data.</text>
</comment>